<dbReference type="EMBL" id="BAABAT010000010">
    <property type="protein sequence ID" value="GAA4250886.1"/>
    <property type="molecule type" value="Genomic_DNA"/>
</dbReference>
<keyword evidence="2" id="KW-1133">Transmembrane helix</keyword>
<keyword evidence="4" id="KW-1185">Reference proteome</keyword>
<evidence type="ECO:0000256" key="1">
    <source>
        <dbReference type="SAM" id="MobiDB-lite"/>
    </source>
</evidence>
<feature type="compositionally biased region" description="Gly residues" evidence="1">
    <location>
        <begin position="331"/>
        <end position="343"/>
    </location>
</feature>
<evidence type="ECO:0000256" key="2">
    <source>
        <dbReference type="SAM" id="Phobius"/>
    </source>
</evidence>
<evidence type="ECO:0000313" key="3">
    <source>
        <dbReference type="EMBL" id="GAA4250886.1"/>
    </source>
</evidence>
<feature type="transmembrane region" description="Helical" evidence="2">
    <location>
        <begin position="53"/>
        <end position="73"/>
    </location>
</feature>
<reference evidence="4" key="1">
    <citation type="journal article" date="2019" name="Int. J. Syst. Evol. Microbiol.">
        <title>The Global Catalogue of Microorganisms (GCM) 10K type strain sequencing project: providing services to taxonomists for standard genome sequencing and annotation.</title>
        <authorList>
            <consortium name="The Broad Institute Genomics Platform"/>
            <consortium name="The Broad Institute Genome Sequencing Center for Infectious Disease"/>
            <person name="Wu L."/>
            <person name="Ma J."/>
        </authorList>
    </citation>
    <scope>NUCLEOTIDE SEQUENCE [LARGE SCALE GENOMIC DNA]</scope>
    <source>
        <strain evidence="4">JCM 17441</strain>
    </source>
</reference>
<comment type="caution">
    <text evidence="3">The sequence shown here is derived from an EMBL/GenBank/DDBJ whole genome shotgun (WGS) entry which is preliminary data.</text>
</comment>
<proteinExistence type="predicted"/>
<evidence type="ECO:0000313" key="4">
    <source>
        <dbReference type="Proteomes" id="UP001500620"/>
    </source>
</evidence>
<name>A0ABP8D9Y5_9ACTN</name>
<dbReference type="RefSeq" id="WP_345128731.1">
    <property type="nucleotide sequence ID" value="NZ_BAABAT010000010.1"/>
</dbReference>
<accession>A0ABP8D9Y5</accession>
<keyword evidence="2" id="KW-0472">Membrane</keyword>
<keyword evidence="2" id="KW-0812">Transmembrane</keyword>
<organism evidence="3 4">
    <name type="scientific">Dactylosporangium darangshiense</name>
    <dbReference type="NCBI Taxonomy" id="579108"/>
    <lineage>
        <taxon>Bacteria</taxon>
        <taxon>Bacillati</taxon>
        <taxon>Actinomycetota</taxon>
        <taxon>Actinomycetes</taxon>
        <taxon>Micromonosporales</taxon>
        <taxon>Micromonosporaceae</taxon>
        <taxon>Dactylosporangium</taxon>
    </lineage>
</organism>
<protein>
    <recommendedName>
        <fullName evidence="5">Integral membrane protein</fullName>
    </recommendedName>
</protein>
<feature type="transmembrane region" description="Helical" evidence="2">
    <location>
        <begin position="12"/>
        <end position="33"/>
    </location>
</feature>
<sequence>MSLSELGSSIGRYFSLVSLVPSTITVLYVFFLVNSGAWSGPPVWAAAWNTLEGAGPGVWTLIVGLALALGLAAHPLQFPLVQAYEGYWGRTVLARRLWLDRSSAHARKAVHNSDLLNHLKGLEPDTDAASREALWVAGLRVDVDRAAARYPQPAPDAPSPFMPTRLGNVLRRYELLAGAPYGLSGVQAVPYLALVADERDVRYLDDQRATLDLVVRLSAMSLLACAITVVFLWNDGLWLLLALVPYALGYLFYRGAVAVAHEYGTAMAALIALNRDALYRRLRLSLPESAAAERRRNGSSLRYLLGLERTAQAEYVDPDQSPGATQVKDLAGGGTDPAGRMGS</sequence>
<feature type="region of interest" description="Disordered" evidence="1">
    <location>
        <begin position="316"/>
        <end position="343"/>
    </location>
</feature>
<dbReference type="Proteomes" id="UP001500620">
    <property type="component" value="Unassembled WGS sequence"/>
</dbReference>
<evidence type="ECO:0008006" key="5">
    <source>
        <dbReference type="Google" id="ProtNLM"/>
    </source>
</evidence>
<gene>
    <name evidence="3" type="ORF">GCM10022255_041340</name>
</gene>
<feature type="transmembrane region" description="Helical" evidence="2">
    <location>
        <begin position="213"/>
        <end position="233"/>
    </location>
</feature>